<keyword evidence="1" id="KW-1133">Transmembrane helix</keyword>
<organism evidence="2 3">
    <name type="scientific">Rhodosalinus halophilus</name>
    <dbReference type="NCBI Taxonomy" id="2259333"/>
    <lineage>
        <taxon>Bacteria</taxon>
        <taxon>Pseudomonadati</taxon>
        <taxon>Pseudomonadota</taxon>
        <taxon>Alphaproteobacteria</taxon>
        <taxon>Rhodobacterales</taxon>
        <taxon>Paracoccaceae</taxon>
        <taxon>Rhodosalinus</taxon>
    </lineage>
</organism>
<evidence type="ECO:0000256" key="1">
    <source>
        <dbReference type="SAM" id="Phobius"/>
    </source>
</evidence>
<accession>A0A365UDN9</accession>
<protein>
    <submittedName>
        <fullName evidence="2">Uncharacterized protein</fullName>
    </submittedName>
</protein>
<dbReference type="EMBL" id="QNTQ01000004">
    <property type="protein sequence ID" value="RBI86825.1"/>
    <property type="molecule type" value="Genomic_DNA"/>
</dbReference>
<evidence type="ECO:0000313" key="3">
    <source>
        <dbReference type="Proteomes" id="UP000253370"/>
    </source>
</evidence>
<dbReference type="Proteomes" id="UP000253370">
    <property type="component" value="Unassembled WGS sequence"/>
</dbReference>
<keyword evidence="3" id="KW-1185">Reference proteome</keyword>
<name>A0A365UDN9_9RHOB</name>
<comment type="caution">
    <text evidence="2">The sequence shown here is derived from an EMBL/GenBank/DDBJ whole genome shotgun (WGS) entry which is preliminary data.</text>
</comment>
<dbReference type="AlphaFoldDB" id="A0A365UDN9"/>
<evidence type="ECO:0000313" key="2">
    <source>
        <dbReference type="EMBL" id="RBI86825.1"/>
    </source>
</evidence>
<proteinExistence type="predicted"/>
<sequence>MAMIRAEALAALSRWREAMAGLALAALGLWAALASFGLLAWLGWAAVAAGVALVFAGVQRGRFRGRQGGPGLVEVVEGRIAYFGPLEGGTVALSEIEELRLDPSARPPVWVLIQPERPPLSIPVNAEGADQLFDAFASLPGLRTGHLLAELEKGGRWPVVIWEHPSRRAQRPLLH</sequence>
<keyword evidence="1" id="KW-0812">Transmembrane</keyword>
<keyword evidence="1" id="KW-0472">Membrane</keyword>
<feature type="transmembrane region" description="Helical" evidence="1">
    <location>
        <begin position="41"/>
        <end position="58"/>
    </location>
</feature>
<gene>
    <name evidence="2" type="ORF">DRV85_04685</name>
</gene>
<reference evidence="2 3" key="1">
    <citation type="submission" date="2018-07" db="EMBL/GenBank/DDBJ databases">
        <title>Rhodosalinus sp. strain E84T genomic sequence and assembly.</title>
        <authorList>
            <person name="Liu Z.-W."/>
            <person name="Lu D.-C."/>
        </authorList>
    </citation>
    <scope>NUCLEOTIDE SEQUENCE [LARGE SCALE GENOMIC DNA]</scope>
    <source>
        <strain evidence="2 3">E84</strain>
    </source>
</reference>
<dbReference type="OrthoDB" id="7851333at2"/>